<comment type="caution">
    <text evidence="3">The sequence shown here is derived from an EMBL/GenBank/DDBJ whole genome shotgun (WGS) entry which is preliminary data.</text>
</comment>
<dbReference type="PANTHER" id="PTHR40980">
    <property type="entry name" value="PLUG DOMAIN-CONTAINING PROTEIN"/>
    <property type="match status" value="1"/>
</dbReference>
<dbReference type="SUPFAM" id="SSF56935">
    <property type="entry name" value="Porins"/>
    <property type="match status" value="1"/>
</dbReference>
<name>A0ABV0FZW2_9BURK</name>
<gene>
    <name evidence="3" type="ORF">ABDJ85_05630</name>
</gene>
<dbReference type="InterPro" id="IPR012910">
    <property type="entry name" value="Plug_dom"/>
</dbReference>
<dbReference type="NCBIfam" id="TIGR01782">
    <property type="entry name" value="TonB-Xanth-Caul"/>
    <property type="match status" value="1"/>
</dbReference>
<keyword evidence="4" id="KW-1185">Reference proteome</keyword>
<proteinExistence type="predicted"/>
<dbReference type="Pfam" id="PF07715">
    <property type="entry name" value="Plug"/>
    <property type="match status" value="1"/>
</dbReference>
<reference evidence="3 4" key="1">
    <citation type="submission" date="2024-05" db="EMBL/GenBank/DDBJ databases">
        <title>Roseateles sp. DJS-2-20 16S ribosomal RNA gene Genome sequencing and assembly.</title>
        <authorList>
            <person name="Woo H."/>
        </authorList>
    </citation>
    <scope>NUCLEOTIDE SEQUENCE [LARGE SCALE GENOMIC DNA]</scope>
    <source>
        <strain evidence="3 4">DJS-2-20</strain>
    </source>
</reference>
<dbReference type="Proteomes" id="UP001495147">
    <property type="component" value="Unassembled WGS sequence"/>
</dbReference>
<dbReference type="InterPro" id="IPR037066">
    <property type="entry name" value="Plug_dom_sf"/>
</dbReference>
<organism evidence="3 4">
    <name type="scientific">Roseateles paludis</name>
    <dbReference type="NCBI Taxonomy" id="3145238"/>
    <lineage>
        <taxon>Bacteria</taxon>
        <taxon>Pseudomonadati</taxon>
        <taxon>Pseudomonadota</taxon>
        <taxon>Betaproteobacteria</taxon>
        <taxon>Burkholderiales</taxon>
        <taxon>Sphaerotilaceae</taxon>
        <taxon>Roseateles</taxon>
    </lineage>
</organism>
<protein>
    <submittedName>
        <fullName evidence="3">TonB-dependent receptor</fullName>
    </submittedName>
</protein>
<feature type="chain" id="PRO_5047261129" evidence="1">
    <location>
        <begin position="36"/>
        <end position="961"/>
    </location>
</feature>
<keyword evidence="3" id="KW-0675">Receptor</keyword>
<feature type="domain" description="TonB-dependent receptor plug" evidence="2">
    <location>
        <begin position="65"/>
        <end position="168"/>
    </location>
</feature>
<keyword evidence="1" id="KW-0732">Signal</keyword>
<accession>A0ABV0FZW2</accession>
<dbReference type="RefSeq" id="WP_347703757.1">
    <property type="nucleotide sequence ID" value="NZ_JBDPZD010000001.1"/>
</dbReference>
<sequence length="961" mass="104334">MTTSTRHAAKRPLAPRSTPITLAVGLLALATAAQAQTTAQSPQQLDAVVVSGIRRSLETAVTFKRNAEGVVEAIAAEDLGKLPDASIAEALARLPGLTGQRGADGRVDKVSIRGLSPEFSGVLLNGREMVSSNDSRAVEFDQFPSELISTVVVYKTPDGALIGQGLSGTADIRTVRPLSVNGRQAALNVRGERNSNRTMVPGVTSATGMRASASYVDQFAGKTLGVAVGFARLDSPTQTRKTELVQFGDYAPYGLPLSGNAPSQVGTGQAMLPMFWTATGTTKKNTRDGLMAVVEYQPNDQLHTQVDLYYSQFKTHEVGGKFAQSLFGNWSAGISTALSNVSTVQRGDDTYATAATASAMVANVGNFDTRRKDDISAVGWNTELKLADKWKLVSDIAFSRDKRAERYAEGYAGPYNNATKNWQYGGYRWNVPIGGNGVQTFTPLDTQLLADPSRMAFGDVQGMDWVPNEAWIGAIRHPDVTDEVKSARLSLHRELDGFWSHLQFGLNHTQRDKDVAKNEDRILMKRDSAGNYIRSIPTSSVRTPFDMSWAGIPALLRVDVPDLVASGQYQLEEGQFSKWVANNSSVGEKVTTAFFKADFDHDIQGINLRGNAGLQAVHASQHSEGWEYRGDDEIPDKSLLVRRTGGASYTHTLPSLNLTADFRNNVLVRLGWAKTMVRPNFVDMRAGTSTPRVLADLPGTPHAGEWTTAYGGNPALKPWLATGWDVSLEKYFGKRSYIALAQFHKNLNSYVYNQLTAISSAGFPTTSAPAGVVPKAIAPFIQPLNGTGGKVDGTELAFALEADLLHDALKGFGIVASASKLRSNIKDQNPDPTVSTSRDVPLNGLSGRSNSFTVYYEDHGFSLRFSQRYRSPFTATTRDIFLNNTTQQQGADKVQDLQLGYGWESGDLKGLSILLQVGNLQDRPTVNYVSVQGEAPDKSQLTPNFITRFGRTTLVGLNYRF</sequence>
<evidence type="ECO:0000259" key="2">
    <source>
        <dbReference type="Pfam" id="PF07715"/>
    </source>
</evidence>
<dbReference type="Gene3D" id="2.170.130.10">
    <property type="entry name" value="TonB-dependent receptor, plug domain"/>
    <property type="match status" value="1"/>
</dbReference>
<dbReference type="InterPro" id="IPR010104">
    <property type="entry name" value="TonB_rcpt_bac"/>
</dbReference>
<evidence type="ECO:0000313" key="3">
    <source>
        <dbReference type="EMBL" id="MEO3690943.1"/>
    </source>
</evidence>
<dbReference type="EMBL" id="JBDPZD010000001">
    <property type="protein sequence ID" value="MEO3690943.1"/>
    <property type="molecule type" value="Genomic_DNA"/>
</dbReference>
<evidence type="ECO:0000313" key="4">
    <source>
        <dbReference type="Proteomes" id="UP001495147"/>
    </source>
</evidence>
<feature type="signal peptide" evidence="1">
    <location>
        <begin position="1"/>
        <end position="35"/>
    </location>
</feature>
<evidence type="ECO:0000256" key="1">
    <source>
        <dbReference type="SAM" id="SignalP"/>
    </source>
</evidence>
<dbReference type="PANTHER" id="PTHR40980:SF3">
    <property type="entry name" value="TONB-DEPENDENT RECEPTOR-LIKE BETA-BARREL DOMAIN-CONTAINING PROTEIN"/>
    <property type="match status" value="1"/>
</dbReference>